<dbReference type="PANTHER" id="PTHR43918">
    <property type="entry name" value="ACETYLCHOLINESTERASE"/>
    <property type="match status" value="1"/>
</dbReference>
<evidence type="ECO:0000259" key="5">
    <source>
        <dbReference type="Pfam" id="PF00135"/>
    </source>
</evidence>
<dbReference type="OrthoDB" id="6508443at2759"/>
<dbReference type="Proteomes" id="UP000285301">
    <property type="component" value="Unassembled WGS sequence"/>
</dbReference>
<dbReference type="GO" id="GO:0019695">
    <property type="term" value="P:choline metabolic process"/>
    <property type="evidence" value="ECO:0007669"/>
    <property type="project" value="TreeGrafter"/>
</dbReference>
<gene>
    <name evidence="6" type="ORF">B4U79_18639</name>
</gene>
<accession>A0A3S3PGR5</accession>
<evidence type="ECO:0000256" key="2">
    <source>
        <dbReference type="ARBA" id="ARBA00022487"/>
    </source>
</evidence>
<dbReference type="EMBL" id="NCKU01010733">
    <property type="protein sequence ID" value="RWS00690.1"/>
    <property type="molecule type" value="Genomic_DNA"/>
</dbReference>
<feature type="domain" description="Carboxylesterase type B" evidence="5">
    <location>
        <begin position="9"/>
        <end position="176"/>
    </location>
</feature>
<dbReference type="GO" id="GO:0006581">
    <property type="term" value="P:acetylcholine catabolic process"/>
    <property type="evidence" value="ECO:0007669"/>
    <property type="project" value="TreeGrafter"/>
</dbReference>
<keyword evidence="3" id="KW-0378">Hydrolase</keyword>
<evidence type="ECO:0000313" key="6">
    <source>
        <dbReference type="EMBL" id="RWS00690.1"/>
    </source>
</evidence>
<dbReference type="InterPro" id="IPR002018">
    <property type="entry name" value="CarbesteraseB"/>
</dbReference>
<dbReference type="PANTHER" id="PTHR43918:SF4">
    <property type="entry name" value="CARBOXYLIC ESTER HYDROLASE"/>
    <property type="match status" value="1"/>
</dbReference>
<proteinExistence type="inferred from homology"/>
<protein>
    <recommendedName>
        <fullName evidence="5">Carboxylesterase type B domain-containing protein</fullName>
    </recommendedName>
</protein>
<dbReference type="GO" id="GO:0003990">
    <property type="term" value="F:acetylcholinesterase activity"/>
    <property type="evidence" value="ECO:0007669"/>
    <property type="project" value="TreeGrafter"/>
</dbReference>
<organism evidence="6 7">
    <name type="scientific">Dinothrombium tinctorium</name>
    <dbReference type="NCBI Taxonomy" id="1965070"/>
    <lineage>
        <taxon>Eukaryota</taxon>
        <taxon>Metazoa</taxon>
        <taxon>Ecdysozoa</taxon>
        <taxon>Arthropoda</taxon>
        <taxon>Chelicerata</taxon>
        <taxon>Arachnida</taxon>
        <taxon>Acari</taxon>
        <taxon>Acariformes</taxon>
        <taxon>Trombidiformes</taxon>
        <taxon>Prostigmata</taxon>
        <taxon>Anystina</taxon>
        <taxon>Parasitengona</taxon>
        <taxon>Trombidioidea</taxon>
        <taxon>Trombidiidae</taxon>
        <taxon>Dinothrombium</taxon>
    </lineage>
</organism>
<dbReference type="Gene3D" id="3.40.50.1820">
    <property type="entry name" value="alpha/beta hydrolase"/>
    <property type="match status" value="1"/>
</dbReference>
<name>A0A3S3PGR5_9ACAR</name>
<dbReference type="AlphaFoldDB" id="A0A3S3PGR5"/>
<evidence type="ECO:0000256" key="3">
    <source>
        <dbReference type="ARBA" id="ARBA00022801"/>
    </source>
</evidence>
<keyword evidence="4" id="KW-0325">Glycoprotein</keyword>
<evidence type="ECO:0000313" key="7">
    <source>
        <dbReference type="Proteomes" id="UP000285301"/>
    </source>
</evidence>
<comment type="caution">
    <text evidence="6">The sequence shown here is derived from an EMBL/GenBank/DDBJ whole genome shotgun (WGS) entry which is preliminary data.</text>
</comment>
<sequence length="216" mass="24614">MLETNRYKQNSNIMIGTLPNEASVIHLLMGIDFAGTKESLLQTARNYFENEFNKKYSSVAEDAIKFYFTGVDGVDASVAALSLFGDLGFHCPSNIFAHNLAKSNKVFRYVFAYDAPMIFNFSCEHLSPCHGSDIFFFFGNFLSNSSDIEVSDDWIRLISEFVKGNTEIWPPYYVTKSDFVVPFYKDYRGPNYTKSIKVGHRNIQCEFWKSAVVNIA</sequence>
<dbReference type="Pfam" id="PF00135">
    <property type="entry name" value="COesterase"/>
    <property type="match status" value="1"/>
</dbReference>
<dbReference type="GO" id="GO:0005886">
    <property type="term" value="C:plasma membrane"/>
    <property type="evidence" value="ECO:0007669"/>
    <property type="project" value="TreeGrafter"/>
</dbReference>
<evidence type="ECO:0000256" key="1">
    <source>
        <dbReference type="ARBA" id="ARBA00005964"/>
    </source>
</evidence>
<keyword evidence="2" id="KW-0719">Serine esterase</keyword>
<keyword evidence="7" id="KW-1185">Reference proteome</keyword>
<reference evidence="6 7" key="1">
    <citation type="journal article" date="2018" name="Gigascience">
        <title>Genomes of trombidid mites reveal novel predicted allergens and laterally-transferred genes associated with secondary metabolism.</title>
        <authorList>
            <person name="Dong X."/>
            <person name="Chaisiri K."/>
            <person name="Xia D."/>
            <person name="Armstrong S.D."/>
            <person name="Fang Y."/>
            <person name="Donnelly M.J."/>
            <person name="Kadowaki T."/>
            <person name="McGarry J.W."/>
            <person name="Darby A.C."/>
            <person name="Makepeace B.L."/>
        </authorList>
    </citation>
    <scope>NUCLEOTIDE SEQUENCE [LARGE SCALE GENOMIC DNA]</scope>
    <source>
        <strain evidence="6">UoL-WK</strain>
    </source>
</reference>
<dbReference type="InterPro" id="IPR050654">
    <property type="entry name" value="AChE-related_enzymes"/>
</dbReference>
<dbReference type="InterPro" id="IPR029058">
    <property type="entry name" value="AB_hydrolase_fold"/>
</dbReference>
<evidence type="ECO:0000256" key="4">
    <source>
        <dbReference type="ARBA" id="ARBA00023180"/>
    </source>
</evidence>
<comment type="similarity">
    <text evidence="1">Belongs to the type-B carboxylesterase/lipase family.</text>
</comment>
<dbReference type="GO" id="GO:0005615">
    <property type="term" value="C:extracellular space"/>
    <property type="evidence" value="ECO:0007669"/>
    <property type="project" value="TreeGrafter"/>
</dbReference>
<dbReference type="SUPFAM" id="SSF53474">
    <property type="entry name" value="alpha/beta-Hydrolases"/>
    <property type="match status" value="1"/>
</dbReference>